<feature type="transmembrane region" description="Helical" evidence="1">
    <location>
        <begin position="152"/>
        <end position="172"/>
    </location>
</feature>
<evidence type="ECO:0008006" key="4">
    <source>
        <dbReference type="Google" id="ProtNLM"/>
    </source>
</evidence>
<dbReference type="InterPro" id="IPR005625">
    <property type="entry name" value="PepSY-ass_TM"/>
</dbReference>
<dbReference type="PANTHER" id="PTHR34219">
    <property type="entry name" value="IRON-REGULATED INNER MEMBRANE PROTEIN-RELATED"/>
    <property type="match status" value="1"/>
</dbReference>
<name>A0A2A5CGM6_9GAMM</name>
<protein>
    <recommendedName>
        <fullName evidence="4">PepSY domain-containing protein</fullName>
    </recommendedName>
</protein>
<dbReference type="Pfam" id="PF03929">
    <property type="entry name" value="PepSY_TM"/>
    <property type="match status" value="1"/>
</dbReference>
<feature type="transmembrane region" description="Helical" evidence="1">
    <location>
        <begin position="21"/>
        <end position="47"/>
    </location>
</feature>
<keyword evidence="1" id="KW-1133">Transmembrane helix</keyword>
<feature type="transmembrane region" description="Helical" evidence="1">
    <location>
        <begin position="193"/>
        <end position="220"/>
    </location>
</feature>
<dbReference type="EMBL" id="NVWI01000002">
    <property type="protein sequence ID" value="PCJ42688.1"/>
    <property type="molecule type" value="Genomic_DNA"/>
</dbReference>
<accession>A0A2A5CGM6</accession>
<reference evidence="3" key="1">
    <citation type="submission" date="2017-08" db="EMBL/GenBank/DDBJ databases">
        <title>A dynamic microbial community with high functional redundancy inhabits the cold, oxic subseafloor aquifer.</title>
        <authorList>
            <person name="Tully B.J."/>
            <person name="Wheat C.G."/>
            <person name="Glazer B.T."/>
            <person name="Huber J.A."/>
        </authorList>
    </citation>
    <scope>NUCLEOTIDE SEQUENCE [LARGE SCALE GENOMIC DNA]</scope>
</reference>
<keyword evidence="1" id="KW-0812">Transmembrane</keyword>
<dbReference type="Proteomes" id="UP000228987">
    <property type="component" value="Unassembled WGS sequence"/>
</dbReference>
<proteinExistence type="predicted"/>
<evidence type="ECO:0000313" key="3">
    <source>
        <dbReference type="Proteomes" id="UP000228987"/>
    </source>
</evidence>
<evidence type="ECO:0000313" key="2">
    <source>
        <dbReference type="EMBL" id="PCJ42688.1"/>
    </source>
</evidence>
<evidence type="ECO:0000256" key="1">
    <source>
        <dbReference type="SAM" id="Phobius"/>
    </source>
</evidence>
<dbReference type="AlphaFoldDB" id="A0A2A5CGM6"/>
<organism evidence="2 3">
    <name type="scientific">SAR86 cluster bacterium</name>
    <dbReference type="NCBI Taxonomy" id="2030880"/>
    <lineage>
        <taxon>Bacteria</taxon>
        <taxon>Pseudomonadati</taxon>
        <taxon>Pseudomonadota</taxon>
        <taxon>Gammaproteobacteria</taxon>
        <taxon>SAR86 cluster</taxon>
    </lineage>
</organism>
<sequence length="334" mass="38202">MNTWQRWVLAPKTHLLNKLLFQIHLWAGIVLGLYILMISVSGTAYLLEDDLDRYFVPGNVEPTSAGPLRGDELEARIEEVYSDSEVFMFTASSNPERAVLVVLRQDGVAVNHYFDQYRGVDKGSSLPWQAKVYRWFINFHDDLFIENGGRQINGWGAVIFLVMMLSGLFIWWRGKAQWHQGLYLGNKSPRGMLWQFHSVFGLWCVFFMFAWGISGMLIAIPDTFRTVTDTLGLSNILNMGLIGMPDLEIQAMLDSGELEPNAFIMNLGEIRSDQGAGFLDFMVDLHFGRFEAAWTYWALVLISLVPAGMFITGFILWWQRVVMRTYRKVLNGDS</sequence>
<comment type="caution">
    <text evidence="2">The sequence shown here is derived from an EMBL/GenBank/DDBJ whole genome shotgun (WGS) entry which is preliminary data.</text>
</comment>
<feature type="transmembrane region" description="Helical" evidence="1">
    <location>
        <begin position="294"/>
        <end position="318"/>
    </location>
</feature>
<gene>
    <name evidence="2" type="ORF">COA71_04060</name>
</gene>
<keyword evidence="1" id="KW-0472">Membrane</keyword>